<name>A0A5B8VY82_9SPHI</name>
<organism evidence="3 4">
    <name type="scientific">Mucilaginibacter ginsenosidivorax</name>
    <dbReference type="NCBI Taxonomy" id="862126"/>
    <lineage>
        <taxon>Bacteria</taxon>
        <taxon>Pseudomonadati</taxon>
        <taxon>Bacteroidota</taxon>
        <taxon>Sphingobacteriia</taxon>
        <taxon>Sphingobacteriales</taxon>
        <taxon>Sphingobacteriaceae</taxon>
        <taxon>Mucilaginibacter</taxon>
    </lineage>
</organism>
<dbReference type="RefSeq" id="WP_147053540.1">
    <property type="nucleotide sequence ID" value="NZ_CP042437.1"/>
</dbReference>
<keyword evidence="1" id="KW-1133">Transmembrane helix</keyword>
<dbReference type="AlphaFoldDB" id="A0A5B8VY82"/>
<sequence length="175" mass="20953">MDTEKRYTFNPRRLIFESVFTLALVGFAVWFTIKAVLLFPATGPLLLFLLFFFTGLISILYQQIKTWLVLRQYYQFDKDKTIILSADRLTLNMGKDNLDIHINSDEVVTVEIYEGKPWGRFQNFDYIILYTIDNQKVIITQFTVPLLVHDKVFKKFLRRKPRKYFKKRFNFIDVN</sequence>
<protein>
    <recommendedName>
        <fullName evidence="2">PH domain-containing protein</fullName>
    </recommendedName>
</protein>
<reference evidence="3 4" key="1">
    <citation type="journal article" date="2013" name="J. Microbiol.">
        <title>Mucilaginibacter ginsenosidivorax sp. nov., with ginsenoside converting activity isolated from sediment.</title>
        <authorList>
            <person name="Kim J.K."/>
            <person name="Choi T.E."/>
            <person name="Liu Q.M."/>
            <person name="Park H.Y."/>
            <person name="Yi T.H."/>
            <person name="Yoon M.H."/>
            <person name="Kim S.C."/>
            <person name="Im W.T."/>
        </authorList>
    </citation>
    <scope>NUCLEOTIDE SEQUENCE [LARGE SCALE GENOMIC DNA]</scope>
    <source>
        <strain evidence="3 4">KHI28</strain>
    </source>
</reference>
<dbReference type="KEGG" id="mgk:FSB76_10550"/>
<dbReference type="OrthoDB" id="9867715at2"/>
<dbReference type="InterPro" id="IPR058916">
    <property type="entry name" value="PH_40"/>
</dbReference>
<feature type="transmembrane region" description="Helical" evidence="1">
    <location>
        <begin position="14"/>
        <end position="33"/>
    </location>
</feature>
<evidence type="ECO:0000256" key="1">
    <source>
        <dbReference type="SAM" id="Phobius"/>
    </source>
</evidence>
<dbReference type="Pfam" id="PF26566">
    <property type="entry name" value="PH_40"/>
    <property type="match status" value="1"/>
</dbReference>
<evidence type="ECO:0000259" key="2">
    <source>
        <dbReference type="Pfam" id="PF26566"/>
    </source>
</evidence>
<accession>A0A5B8VY82</accession>
<evidence type="ECO:0000313" key="4">
    <source>
        <dbReference type="Proteomes" id="UP000321362"/>
    </source>
</evidence>
<feature type="transmembrane region" description="Helical" evidence="1">
    <location>
        <begin position="39"/>
        <end position="61"/>
    </location>
</feature>
<dbReference type="Proteomes" id="UP000321362">
    <property type="component" value="Chromosome"/>
</dbReference>
<dbReference type="EMBL" id="CP042437">
    <property type="protein sequence ID" value="QEC76364.1"/>
    <property type="molecule type" value="Genomic_DNA"/>
</dbReference>
<keyword evidence="1" id="KW-0812">Transmembrane</keyword>
<evidence type="ECO:0000313" key="3">
    <source>
        <dbReference type="EMBL" id="QEC76364.1"/>
    </source>
</evidence>
<keyword evidence="4" id="KW-1185">Reference proteome</keyword>
<keyword evidence="1" id="KW-0472">Membrane</keyword>
<gene>
    <name evidence="3" type="ORF">FSB76_10550</name>
</gene>
<feature type="domain" description="PH" evidence="2">
    <location>
        <begin position="7"/>
        <end position="141"/>
    </location>
</feature>
<proteinExistence type="predicted"/>